<organism evidence="2 4">
    <name type="scientific">Rathayibacter rathayi</name>
    <name type="common">Corynebacterium rathayi</name>
    <dbReference type="NCBI Taxonomy" id="33887"/>
    <lineage>
        <taxon>Bacteria</taxon>
        <taxon>Bacillati</taxon>
        <taxon>Actinomycetota</taxon>
        <taxon>Actinomycetes</taxon>
        <taxon>Micrococcales</taxon>
        <taxon>Microbacteriaceae</taxon>
        <taxon>Rathayibacter</taxon>
    </lineage>
</organism>
<dbReference type="RefSeq" id="WP_097166131.1">
    <property type="nucleotide sequence ID" value="NZ_CP028129.1"/>
</dbReference>
<keyword evidence="1" id="KW-0812">Transmembrane</keyword>
<evidence type="ECO:0000256" key="1">
    <source>
        <dbReference type="SAM" id="Phobius"/>
    </source>
</evidence>
<feature type="transmembrane region" description="Helical" evidence="1">
    <location>
        <begin position="392"/>
        <end position="412"/>
    </location>
</feature>
<feature type="transmembrane region" description="Helical" evidence="1">
    <location>
        <begin position="418"/>
        <end position="442"/>
    </location>
</feature>
<name>A0ABD6W5I6_RATRA</name>
<dbReference type="EMBL" id="PSUL01000046">
    <property type="protein sequence ID" value="PPF10273.1"/>
    <property type="molecule type" value="Genomic_DNA"/>
</dbReference>
<keyword evidence="1" id="KW-0472">Membrane</keyword>
<dbReference type="KEGG" id="rry:C1O28_00115"/>
<dbReference type="NCBIfam" id="NF007332">
    <property type="entry name" value="PRK09821.1"/>
    <property type="match status" value="1"/>
</dbReference>
<feature type="transmembrane region" description="Helical" evidence="1">
    <location>
        <begin position="336"/>
        <end position="356"/>
    </location>
</feature>
<dbReference type="NCBIfam" id="TIGR00791">
    <property type="entry name" value="gntP"/>
    <property type="match status" value="1"/>
</dbReference>
<dbReference type="GeneID" id="49818841"/>
<dbReference type="Proteomes" id="UP000237881">
    <property type="component" value="Unassembled WGS sequence"/>
</dbReference>
<accession>A0ABD6W5I6</accession>
<feature type="transmembrane region" description="Helical" evidence="1">
    <location>
        <begin position="454"/>
        <end position="479"/>
    </location>
</feature>
<sequence length="483" mass="48547">MTLLTAVRSAADTPIAPATTLGTPLLLGIAAAGITLLLVLIIRFKIHAFVALLLVSVLVALSAQIPPADVFTLVANGVGSTMGKVALIIALGAILGRLIEVSGGVQSLADHFTRALGPRRVAVALTIVAFLVAIPVFFEVGVIVLVPIIYAFSKVAGLNPVRFGLPMVGLMLAVHVAVPPHPGIVAGAGVFGADIGLIALIALPICAVLGVLSSAVAALMNRREYELAPAVAAQLAENNGVTEAVRTVGRDGTVLASPRAGLIILLVAIPVVQILAGTVGALLLPEGGTAHGISVFIGTPVLALLVAVGIAYFALPVKRGWSLTQTNEIFESALPPVASILLVVAGGGVFGAVLQASGIGGALATTLDTLGVPLIVLGFVVSLLLRAAQGSATVAIVTTGGLLATGVADGGYTPLQIAIITVAVGFGSLGLSHVTDAGFWVVTRYLGLSVADGLRTWTVLTTVLGLAGFSLTCVVWVFVGAIA</sequence>
<reference evidence="4 5" key="1">
    <citation type="submission" date="2018-02" db="EMBL/GenBank/DDBJ databases">
        <title>Bacteriophage NCPPB3778 and a type I-E CRISPR drive the evolution of the US Biological Select Agent, Rathayibacter toxicus.</title>
        <authorList>
            <person name="Davis E.W.II."/>
            <person name="Tabima J.F."/>
            <person name="Weisberg A.J."/>
            <person name="Lopes L.D."/>
            <person name="Wiseman M.S."/>
            <person name="Wiseman M.S."/>
            <person name="Pupko T."/>
            <person name="Belcher M.S."/>
            <person name="Sechler A.J."/>
            <person name="Tancos M.A."/>
            <person name="Schroeder B.K."/>
            <person name="Murray T.D."/>
            <person name="Luster D.G."/>
            <person name="Schneider W.L."/>
            <person name="Rogers E."/>
            <person name="Andreote F.D."/>
            <person name="Grunwald N.J."/>
            <person name="Putnam M.L."/>
            <person name="Chang J.H."/>
        </authorList>
    </citation>
    <scope>NUCLEOTIDE SEQUENCE [LARGE SCALE GENOMIC DNA]</scope>
    <source>
        <strain evidence="3 5">AY1D6</strain>
        <strain evidence="2 4">AY1I9</strain>
    </source>
</reference>
<dbReference type="PIRSF" id="PIRSF002746">
    <property type="entry name" value="Gluconate_transporter"/>
    <property type="match status" value="1"/>
</dbReference>
<dbReference type="Proteomes" id="UP000239698">
    <property type="component" value="Unassembled WGS sequence"/>
</dbReference>
<evidence type="ECO:0000313" key="4">
    <source>
        <dbReference type="Proteomes" id="UP000237881"/>
    </source>
</evidence>
<feature type="transmembrane region" description="Helical" evidence="1">
    <location>
        <begin position="290"/>
        <end position="315"/>
    </location>
</feature>
<comment type="caution">
    <text evidence="2">The sequence shown here is derived from an EMBL/GenBank/DDBJ whole genome shotgun (WGS) entry which is preliminary data.</text>
</comment>
<dbReference type="AlphaFoldDB" id="A0ABD6W5I6"/>
<proteinExistence type="predicted"/>
<gene>
    <name evidence="2" type="ORF">C5C04_13480</name>
    <name evidence="3" type="ORF">C5C40_13040</name>
</gene>
<evidence type="ECO:0000313" key="2">
    <source>
        <dbReference type="EMBL" id="PPF10273.1"/>
    </source>
</evidence>
<feature type="transmembrane region" description="Helical" evidence="1">
    <location>
        <begin position="195"/>
        <end position="219"/>
    </location>
</feature>
<feature type="transmembrane region" description="Helical" evidence="1">
    <location>
        <begin position="260"/>
        <end position="284"/>
    </location>
</feature>
<dbReference type="Pfam" id="PF02447">
    <property type="entry name" value="GntP_permease"/>
    <property type="match status" value="1"/>
</dbReference>
<keyword evidence="1" id="KW-1133">Transmembrane helix</keyword>
<protein>
    <submittedName>
        <fullName evidence="2">GntP family transporter</fullName>
    </submittedName>
</protein>
<dbReference type="PANTHER" id="PTHR30354:SF25">
    <property type="entry name" value="INNER MEMBRANE PERMEASE YGBN"/>
    <property type="match status" value="1"/>
</dbReference>
<keyword evidence="5" id="KW-1185">Reference proteome</keyword>
<evidence type="ECO:0000313" key="5">
    <source>
        <dbReference type="Proteomes" id="UP000239698"/>
    </source>
</evidence>
<feature type="transmembrane region" description="Helical" evidence="1">
    <location>
        <begin position="48"/>
        <end position="65"/>
    </location>
</feature>
<feature type="transmembrane region" description="Helical" evidence="1">
    <location>
        <begin position="85"/>
        <end position="109"/>
    </location>
</feature>
<evidence type="ECO:0000313" key="3">
    <source>
        <dbReference type="EMBL" id="PPH74491.1"/>
    </source>
</evidence>
<dbReference type="PANTHER" id="PTHR30354">
    <property type="entry name" value="GNT FAMILY GLUCONATE TRANSPORTER"/>
    <property type="match status" value="1"/>
</dbReference>
<feature type="transmembrane region" description="Helical" evidence="1">
    <location>
        <begin position="121"/>
        <end position="152"/>
    </location>
</feature>
<dbReference type="InterPro" id="IPR003474">
    <property type="entry name" value="Glcn_transporter"/>
</dbReference>
<feature type="transmembrane region" description="Helical" evidence="1">
    <location>
        <begin position="362"/>
        <end position="385"/>
    </location>
</feature>
<feature type="transmembrane region" description="Helical" evidence="1">
    <location>
        <begin position="20"/>
        <end position="41"/>
    </location>
</feature>
<dbReference type="EMBL" id="PSVT01000036">
    <property type="protein sequence ID" value="PPH74491.1"/>
    <property type="molecule type" value="Genomic_DNA"/>
</dbReference>